<dbReference type="Gene3D" id="6.10.250.2870">
    <property type="match status" value="1"/>
</dbReference>
<dbReference type="Proteomes" id="UP000194318">
    <property type="component" value="Unassembled WGS sequence"/>
</dbReference>
<keyword evidence="5" id="KW-0472">Membrane</keyword>
<evidence type="ECO:0000313" key="8">
    <source>
        <dbReference type="EMBL" id="OSY51356.1"/>
    </source>
</evidence>
<dbReference type="GO" id="GO:0000155">
    <property type="term" value="F:phosphorelay sensor kinase activity"/>
    <property type="evidence" value="ECO:0007669"/>
    <property type="project" value="InterPro"/>
</dbReference>
<keyword evidence="3" id="KW-0902">Two-component regulatory system</keyword>
<organism evidence="8 9">
    <name type="scientific">Streptomyces fradiae ATCC 10745 = DSM 40063</name>
    <dbReference type="NCBI Taxonomy" id="1319510"/>
    <lineage>
        <taxon>Bacteria</taxon>
        <taxon>Bacillati</taxon>
        <taxon>Actinomycetota</taxon>
        <taxon>Actinomycetes</taxon>
        <taxon>Kitasatosporales</taxon>
        <taxon>Streptomycetaceae</taxon>
        <taxon>Streptomyces</taxon>
    </lineage>
</organism>
<dbReference type="RefSeq" id="WP_037938282.1">
    <property type="nucleotide sequence ID" value="NZ_ASYR01000039.1"/>
</dbReference>
<dbReference type="EMBL" id="MIFZ01000238">
    <property type="protein sequence ID" value="OSY51356.1"/>
    <property type="molecule type" value="Genomic_DNA"/>
</dbReference>
<dbReference type="InterPro" id="IPR050482">
    <property type="entry name" value="Sensor_HK_TwoCompSys"/>
</dbReference>
<dbReference type="Gene3D" id="3.30.565.10">
    <property type="entry name" value="Histidine kinase-like ATPase, C-terminal domain"/>
    <property type="match status" value="1"/>
</dbReference>
<dbReference type="AlphaFoldDB" id="A0A1Y2NV36"/>
<feature type="transmembrane region" description="Helical" evidence="5">
    <location>
        <begin position="86"/>
        <end position="104"/>
    </location>
</feature>
<feature type="region of interest" description="Disordered" evidence="4">
    <location>
        <begin position="348"/>
        <end position="371"/>
    </location>
</feature>
<dbReference type="EMBL" id="ASYR01000039">
    <property type="protein sequence ID" value="KAF0647276.1"/>
    <property type="molecule type" value="Genomic_DNA"/>
</dbReference>
<reference evidence="7 10" key="1">
    <citation type="submission" date="2013-05" db="EMBL/GenBank/DDBJ databases">
        <title>Genome Sequence of Streptomyces fradiae.</title>
        <authorList>
            <person name="Kirby R."/>
        </authorList>
    </citation>
    <scope>NUCLEOTIDE SEQUENCE [LARGE SCALE GENOMIC DNA]</scope>
    <source>
        <strain evidence="7 10">ATCC 10745</strain>
    </source>
</reference>
<dbReference type="InterPro" id="IPR011712">
    <property type="entry name" value="Sig_transdc_His_kin_sub3_dim/P"/>
</dbReference>
<evidence type="ECO:0000313" key="10">
    <source>
        <dbReference type="Proteomes" id="UP000731519"/>
    </source>
</evidence>
<sequence length="479" mass="49333">MARLTGWWTRRSNPEKVELYTRWTYHGLAGVAVFVGALPALATASVVGPAGGWLFLAVLLHTVLVAVLCSRALSWQLGRRDRPNRLAAVVAALTVGGCLATLLLRRRWPDLDLQMTMYVVSGLVSWGVGALALCTTRVRHMMGLSVAAVAGVAVGTVLVGLPVTDTVTHTFTAGFGTLVFAPTSGFSGWLLRAVWELDAAHRLQARLAVAEERLRFARDLHDVMGRNLSVIALKSELAAQLSRRGAADRAVAEMGEVQRIARESQREVREVVRGYREADLHTELEGARGVLAAAGIRCRVDLRDAEAELPAAAQSALAWVVREATTNVLRHSDARHCRVTVAIDAAGGPAGGPGAARGDGTGRDGRAVATPGGEAVGAAPVTGAASGGGAGSASVVGVGPASGTGGGEVVLVIENDGARPAGSGGSGLAGLRERLAALGGVLDAGPADADGRFRLTARVPLDGGDLRSAAAEPAGRGRS</sequence>
<dbReference type="GO" id="GO:0016020">
    <property type="term" value="C:membrane"/>
    <property type="evidence" value="ECO:0007669"/>
    <property type="project" value="InterPro"/>
</dbReference>
<feature type="transmembrane region" description="Helical" evidence="5">
    <location>
        <begin position="53"/>
        <end position="74"/>
    </location>
</feature>
<evidence type="ECO:0000259" key="6">
    <source>
        <dbReference type="Pfam" id="PF07730"/>
    </source>
</evidence>
<feature type="transmembrane region" description="Helical" evidence="5">
    <location>
        <begin position="173"/>
        <end position="195"/>
    </location>
</feature>
<keyword evidence="1 8" id="KW-0808">Transferase</keyword>
<evidence type="ECO:0000256" key="1">
    <source>
        <dbReference type="ARBA" id="ARBA00022679"/>
    </source>
</evidence>
<dbReference type="GeneID" id="91404149"/>
<feature type="transmembrane region" description="Helical" evidence="5">
    <location>
        <begin position="141"/>
        <end position="161"/>
    </location>
</feature>
<dbReference type="InterPro" id="IPR036890">
    <property type="entry name" value="HATPase_C_sf"/>
</dbReference>
<dbReference type="PANTHER" id="PTHR24421:SF63">
    <property type="entry name" value="SENSOR HISTIDINE KINASE DESK"/>
    <property type="match status" value="1"/>
</dbReference>
<dbReference type="PANTHER" id="PTHR24421">
    <property type="entry name" value="NITRATE/NITRITE SENSOR PROTEIN NARX-RELATED"/>
    <property type="match status" value="1"/>
</dbReference>
<gene>
    <name evidence="8" type="primary">desK_3</name>
    <name evidence="8" type="ORF">BG846_03012</name>
    <name evidence="7" type="ORF">K701_24530</name>
</gene>
<proteinExistence type="predicted"/>
<evidence type="ECO:0000313" key="9">
    <source>
        <dbReference type="Proteomes" id="UP000194318"/>
    </source>
</evidence>
<feature type="domain" description="Signal transduction histidine kinase subgroup 3 dimerisation and phosphoacceptor" evidence="6">
    <location>
        <begin position="212"/>
        <end position="280"/>
    </location>
</feature>
<keyword evidence="5" id="KW-0812">Transmembrane</keyword>
<evidence type="ECO:0000256" key="3">
    <source>
        <dbReference type="ARBA" id="ARBA00023012"/>
    </source>
</evidence>
<evidence type="ECO:0000256" key="2">
    <source>
        <dbReference type="ARBA" id="ARBA00022777"/>
    </source>
</evidence>
<comment type="caution">
    <text evidence="8">The sequence shown here is derived from an EMBL/GenBank/DDBJ whole genome shotgun (WGS) entry which is preliminary data.</text>
</comment>
<dbReference type="Proteomes" id="UP000731519">
    <property type="component" value="Unassembled WGS sequence"/>
</dbReference>
<protein>
    <submittedName>
        <fullName evidence="8">Sensor histidine kinase DesK</fullName>
        <ecNumber evidence="8">2.7.13.3</ecNumber>
    </submittedName>
</protein>
<reference evidence="8 9" key="2">
    <citation type="submission" date="2016-09" db="EMBL/GenBank/DDBJ databases">
        <title>Streptomyces fradiae DSM40063, a candidate organism with high potential of specific P450 cytochromes.</title>
        <authorList>
            <person name="Grumaz C."/>
            <person name="Vainshtein Y."/>
            <person name="Kirstahler P."/>
            <person name="Sohn K."/>
        </authorList>
    </citation>
    <scope>NUCLEOTIDE SEQUENCE [LARGE SCALE GENOMIC DNA]</scope>
    <source>
        <strain evidence="8 9">DSM 40063</strain>
    </source>
</reference>
<feature type="transmembrane region" description="Helical" evidence="5">
    <location>
        <begin position="25"/>
        <end position="47"/>
    </location>
</feature>
<accession>A0A1Y2NV36</accession>
<keyword evidence="2 8" id="KW-0418">Kinase</keyword>
<keyword evidence="5" id="KW-1133">Transmembrane helix</keyword>
<feature type="transmembrane region" description="Helical" evidence="5">
    <location>
        <begin position="116"/>
        <end position="134"/>
    </location>
</feature>
<dbReference type="Pfam" id="PF07730">
    <property type="entry name" value="HisKA_3"/>
    <property type="match status" value="1"/>
</dbReference>
<evidence type="ECO:0000313" key="7">
    <source>
        <dbReference type="EMBL" id="KAF0647276.1"/>
    </source>
</evidence>
<dbReference type="GO" id="GO:0046983">
    <property type="term" value="F:protein dimerization activity"/>
    <property type="evidence" value="ECO:0007669"/>
    <property type="project" value="InterPro"/>
</dbReference>
<dbReference type="EC" id="2.7.13.3" evidence="8"/>
<evidence type="ECO:0000256" key="5">
    <source>
        <dbReference type="SAM" id="Phobius"/>
    </source>
</evidence>
<keyword evidence="10" id="KW-1185">Reference proteome</keyword>
<feature type="compositionally biased region" description="Gly residues" evidence="4">
    <location>
        <begin position="348"/>
        <end position="359"/>
    </location>
</feature>
<name>A0A1Y2NV36_STRFR</name>
<evidence type="ECO:0000256" key="4">
    <source>
        <dbReference type="SAM" id="MobiDB-lite"/>
    </source>
</evidence>